<dbReference type="Pfam" id="PF13525">
    <property type="entry name" value="YfiO"/>
    <property type="match status" value="1"/>
</dbReference>
<feature type="signal peptide" evidence="7">
    <location>
        <begin position="1"/>
        <end position="23"/>
    </location>
</feature>
<feature type="chain" id="PRO_5035033908" description="Outer membrane protein assembly factor BamD" evidence="7">
    <location>
        <begin position="24"/>
        <end position="259"/>
    </location>
</feature>
<evidence type="ECO:0000313" key="9">
    <source>
        <dbReference type="EMBL" id="QKY73420.1"/>
    </source>
</evidence>
<evidence type="ECO:0000256" key="4">
    <source>
        <dbReference type="ARBA" id="ARBA00023237"/>
    </source>
</evidence>
<evidence type="ECO:0000256" key="2">
    <source>
        <dbReference type="ARBA" id="ARBA00023136"/>
    </source>
</evidence>
<dbReference type="InterPro" id="IPR039565">
    <property type="entry name" value="BamD-like"/>
</dbReference>
<evidence type="ECO:0000256" key="5">
    <source>
        <dbReference type="ARBA" id="ARBA00023288"/>
    </source>
</evidence>
<feature type="domain" description="Outer membrane lipoprotein BamD-like" evidence="8">
    <location>
        <begin position="32"/>
        <end position="235"/>
    </location>
</feature>
<dbReference type="InterPro" id="IPR011990">
    <property type="entry name" value="TPR-like_helical_dom_sf"/>
</dbReference>
<dbReference type="HAMAP" id="MF_00922">
    <property type="entry name" value="OM_assembly_BamD"/>
    <property type="match status" value="1"/>
</dbReference>
<dbReference type="PROSITE" id="PS51257">
    <property type="entry name" value="PROKAR_LIPOPROTEIN"/>
    <property type="match status" value="1"/>
</dbReference>
<comment type="similarity">
    <text evidence="6">Belongs to the BamD family.</text>
</comment>
<comment type="subunit">
    <text evidence="6">Part of the Bam complex.</text>
</comment>
<protein>
    <recommendedName>
        <fullName evidence="6">Outer membrane protein assembly factor BamD</fullName>
    </recommendedName>
</protein>
<accession>A0A6I5WQK8</accession>
<keyword evidence="1 6" id="KW-0732">Signal</keyword>
<dbReference type="GO" id="GO:1990063">
    <property type="term" value="C:Bam protein complex"/>
    <property type="evidence" value="ECO:0007669"/>
    <property type="project" value="TreeGrafter"/>
</dbReference>
<keyword evidence="4 6" id="KW-0998">Cell outer membrane</keyword>
<dbReference type="AlphaFoldDB" id="A0A6I5WQK8"/>
<sequence length="259" mass="29972">MRKFSSLASLVLAGLLIMGCSNSKNNEFEGIPSQELYDKGQAYLQDGDYNNAIRYLDAVDLRSNQGAYDEQVQLSLIYANYKLGEYYKALEVAERFARTHPNSSSMDYVYYLAGLNYARLGDNWIQDFFGINRASRAIENIRNAYGNFQTITFQYPNSQYTSDAQNWMIYLKNRLAEHELKIAEFYMERKAYVAVVNRVDEMLRLYPDTQATYQALPLLKTSFEAMGIKDSAQKISEMIKENQNKTFTNIEKPKYGEQF</sequence>
<proteinExistence type="inferred from homology"/>
<evidence type="ECO:0000256" key="6">
    <source>
        <dbReference type="HAMAP-Rule" id="MF_00922"/>
    </source>
</evidence>
<dbReference type="PANTHER" id="PTHR37423:SF1">
    <property type="entry name" value="OUTER MEMBRANE PROTEIN ASSEMBLY FACTOR BAMD"/>
    <property type="match status" value="1"/>
</dbReference>
<dbReference type="Gene3D" id="1.25.40.10">
    <property type="entry name" value="Tetratricopeptide repeat domain"/>
    <property type="match status" value="1"/>
</dbReference>
<keyword evidence="2 6" id="KW-0472">Membrane</keyword>
<dbReference type="Proteomes" id="UP000509790">
    <property type="component" value="Chromosome"/>
</dbReference>
<organism evidence="9 10">
    <name type="scientific">Glaesserella parasuis</name>
    <name type="common">Haemophilus parasuis</name>
    <dbReference type="NCBI Taxonomy" id="738"/>
    <lineage>
        <taxon>Bacteria</taxon>
        <taxon>Pseudomonadati</taxon>
        <taxon>Pseudomonadota</taxon>
        <taxon>Gammaproteobacteria</taxon>
        <taxon>Pasteurellales</taxon>
        <taxon>Pasteurellaceae</taxon>
        <taxon>Glaesserella</taxon>
    </lineage>
</organism>
<dbReference type="InterPro" id="IPR017689">
    <property type="entry name" value="BamD"/>
</dbReference>
<dbReference type="EMBL" id="CP041334">
    <property type="protein sequence ID" value="QKY73420.1"/>
    <property type="molecule type" value="Genomic_DNA"/>
</dbReference>
<dbReference type="CDD" id="cd15830">
    <property type="entry name" value="BamD"/>
    <property type="match status" value="1"/>
</dbReference>
<dbReference type="GO" id="GO:0051205">
    <property type="term" value="P:protein insertion into membrane"/>
    <property type="evidence" value="ECO:0007669"/>
    <property type="project" value="UniProtKB-UniRule"/>
</dbReference>
<dbReference type="NCBIfam" id="TIGR03302">
    <property type="entry name" value="OM_YfiO"/>
    <property type="match status" value="1"/>
</dbReference>
<name>A0A6I5WQK8_GLAPU</name>
<dbReference type="GO" id="GO:0043165">
    <property type="term" value="P:Gram-negative-bacterium-type cell outer membrane assembly"/>
    <property type="evidence" value="ECO:0007669"/>
    <property type="project" value="UniProtKB-UniRule"/>
</dbReference>
<evidence type="ECO:0000256" key="7">
    <source>
        <dbReference type="SAM" id="SignalP"/>
    </source>
</evidence>
<dbReference type="SUPFAM" id="SSF48452">
    <property type="entry name" value="TPR-like"/>
    <property type="match status" value="1"/>
</dbReference>
<gene>
    <name evidence="6" type="primary">bamD</name>
    <name evidence="9" type="ORF">FLK62_09370</name>
</gene>
<keyword evidence="5 6" id="KW-0449">Lipoprotein</keyword>
<comment type="subcellular location">
    <subcellularLocation>
        <location evidence="6">Cell outer membrane</location>
        <topology evidence="6">Lipid-anchor</topology>
    </subcellularLocation>
</comment>
<evidence type="ECO:0000259" key="8">
    <source>
        <dbReference type="Pfam" id="PF13525"/>
    </source>
</evidence>
<keyword evidence="3 6" id="KW-0564">Palmitate</keyword>
<dbReference type="PANTHER" id="PTHR37423">
    <property type="entry name" value="SOLUBLE LYTIC MUREIN TRANSGLYCOSYLASE-RELATED"/>
    <property type="match status" value="1"/>
</dbReference>
<evidence type="ECO:0000256" key="3">
    <source>
        <dbReference type="ARBA" id="ARBA00023139"/>
    </source>
</evidence>
<evidence type="ECO:0000313" key="10">
    <source>
        <dbReference type="Proteomes" id="UP000509790"/>
    </source>
</evidence>
<evidence type="ECO:0000256" key="1">
    <source>
        <dbReference type="ARBA" id="ARBA00022729"/>
    </source>
</evidence>
<comment type="function">
    <text evidence="6">Part of the outer membrane protein assembly complex, which is involved in assembly and insertion of beta-barrel proteins into the outer membrane.</text>
</comment>
<dbReference type="RefSeq" id="WP_021110213.1">
    <property type="nucleotide sequence ID" value="NZ_CP041334.1"/>
</dbReference>
<reference evidence="9 10" key="1">
    <citation type="submission" date="2019-06" db="EMBL/GenBank/DDBJ databases">
        <title>Complete genome sequence of Haemophilus parasuis HPS412.</title>
        <authorList>
            <person name="Yang S."/>
            <person name="Huang C."/>
        </authorList>
    </citation>
    <scope>NUCLEOTIDE SEQUENCE [LARGE SCALE GENOMIC DNA]</scope>
    <source>
        <strain evidence="9 10">HPS412</strain>
    </source>
</reference>